<dbReference type="RefSeq" id="XP_060334886.1">
    <property type="nucleotide sequence ID" value="XM_060480115.1"/>
</dbReference>
<dbReference type="EMBL" id="JAUEPS010000007">
    <property type="protein sequence ID" value="KAK0463576.1"/>
    <property type="molecule type" value="Genomic_DNA"/>
</dbReference>
<organism evidence="1 2">
    <name type="scientific">Armillaria tabescens</name>
    <name type="common">Ringless honey mushroom</name>
    <name type="synonym">Agaricus tabescens</name>
    <dbReference type="NCBI Taxonomy" id="1929756"/>
    <lineage>
        <taxon>Eukaryota</taxon>
        <taxon>Fungi</taxon>
        <taxon>Dikarya</taxon>
        <taxon>Basidiomycota</taxon>
        <taxon>Agaricomycotina</taxon>
        <taxon>Agaricomycetes</taxon>
        <taxon>Agaricomycetidae</taxon>
        <taxon>Agaricales</taxon>
        <taxon>Marasmiineae</taxon>
        <taxon>Physalacriaceae</taxon>
        <taxon>Desarmillaria</taxon>
    </lineage>
</organism>
<evidence type="ECO:0000313" key="2">
    <source>
        <dbReference type="Proteomes" id="UP001175211"/>
    </source>
</evidence>
<keyword evidence="2" id="KW-1185">Reference proteome</keyword>
<sequence length="331" mass="37446">MALRGRLPLLLGPPGSVESLFHDFQKDDRFTLNPNIVKDIWIKSGGLQSSNDSQNVTFVHWQRNTIHELYEWFGLHPPYKNMLQTLQDPDAHDAAALLYYNFLGYSGPVYIYSKEDTADFLTAEGVLNTPDTLQSEYQMSSAFVNGLFANKAPCQISYTSSTRFAWTRNSCRMYAAGLPRRHMFLFVGIKDGGHTAQGFMNPSCQGYSPVGSARLTLDGVHPNIILTQGTPTERTIILEVAEYSDATSVQSQILRAVKYKDLLSADEAWLVHFTREDDYEPIWQSSDEFAGGMNVVHFQHDAYFSNVVMSARWRDSKGQDCQIMKEIIELK</sequence>
<dbReference type="AlphaFoldDB" id="A0AA39NDC3"/>
<accession>A0AA39NDC3</accession>
<dbReference type="GeneID" id="85363663"/>
<name>A0AA39NDC3_ARMTA</name>
<gene>
    <name evidence="1" type="ORF">EV420DRAFT_1745144</name>
</gene>
<evidence type="ECO:0000313" key="1">
    <source>
        <dbReference type="EMBL" id="KAK0463576.1"/>
    </source>
</evidence>
<proteinExistence type="predicted"/>
<protein>
    <submittedName>
        <fullName evidence="1">Uncharacterized protein</fullName>
    </submittedName>
</protein>
<reference evidence="1" key="1">
    <citation type="submission" date="2023-06" db="EMBL/GenBank/DDBJ databases">
        <authorList>
            <consortium name="Lawrence Berkeley National Laboratory"/>
            <person name="Ahrendt S."/>
            <person name="Sahu N."/>
            <person name="Indic B."/>
            <person name="Wong-Bajracharya J."/>
            <person name="Merenyi Z."/>
            <person name="Ke H.-M."/>
            <person name="Monk M."/>
            <person name="Kocsube S."/>
            <person name="Drula E."/>
            <person name="Lipzen A."/>
            <person name="Balint B."/>
            <person name="Henrissat B."/>
            <person name="Andreopoulos B."/>
            <person name="Martin F.M."/>
            <person name="Harder C.B."/>
            <person name="Rigling D."/>
            <person name="Ford K.L."/>
            <person name="Foster G.D."/>
            <person name="Pangilinan J."/>
            <person name="Papanicolaou A."/>
            <person name="Barry K."/>
            <person name="LaButti K."/>
            <person name="Viragh M."/>
            <person name="Koriabine M."/>
            <person name="Yan M."/>
            <person name="Riley R."/>
            <person name="Champramary S."/>
            <person name="Plett K.L."/>
            <person name="Tsai I.J."/>
            <person name="Slot J."/>
            <person name="Sipos G."/>
            <person name="Plett J."/>
            <person name="Nagy L.G."/>
            <person name="Grigoriev I.V."/>
        </authorList>
    </citation>
    <scope>NUCLEOTIDE SEQUENCE</scope>
    <source>
        <strain evidence="1">CCBAS 213</strain>
    </source>
</reference>
<comment type="caution">
    <text evidence="1">The sequence shown here is derived from an EMBL/GenBank/DDBJ whole genome shotgun (WGS) entry which is preliminary data.</text>
</comment>
<dbReference type="Proteomes" id="UP001175211">
    <property type="component" value="Unassembled WGS sequence"/>
</dbReference>